<dbReference type="InterPro" id="IPR038765">
    <property type="entry name" value="Papain-like_cys_pep_sf"/>
</dbReference>
<evidence type="ECO:0008006" key="3">
    <source>
        <dbReference type="Google" id="ProtNLM"/>
    </source>
</evidence>
<dbReference type="EMBL" id="DQUG01000155">
    <property type="protein sequence ID" value="HIP75252.1"/>
    <property type="molecule type" value="Genomic_DNA"/>
</dbReference>
<dbReference type="AlphaFoldDB" id="A0A833DZ42"/>
<dbReference type="Pfam" id="PF05708">
    <property type="entry name" value="Peptidase_C92"/>
    <property type="match status" value="1"/>
</dbReference>
<reference evidence="1" key="1">
    <citation type="journal article" date="2020" name="ISME J.">
        <title>Gammaproteobacteria mediating utilization of methyl-, sulfur- and petroleum organic compounds in deep ocean hydrothermal plumes.</title>
        <authorList>
            <person name="Zhou Z."/>
            <person name="Liu Y."/>
            <person name="Pan J."/>
            <person name="Cron B.R."/>
            <person name="Toner B.M."/>
            <person name="Anantharaman K."/>
            <person name="Breier J.A."/>
            <person name="Dick G.J."/>
            <person name="Li M."/>
        </authorList>
    </citation>
    <scope>NUCLEOTIDE SEQUENCE</scope>
    <source>
        <strain evidence="1">SZUA-1451</strain>
    </source>
</reference>
<organism evidence="1 2">
    <name type="scientific">Thermococcus paralvinellae</name>
    <dbReference type="NCBI Taxonomy" id="582419"/>
    <lineage>
        <taxon>Archaea</taxon>
        <taxon>Methanobacteriati</taxon>
        <taxon>Methanobacteriota</taxon>
        <taxon>Thermococci</taxon>
        <taxon>Thermococcales</taxon>
        <taxon>Thermococcaceae</taxon>
        <taxon>Thermococcus</taxon>
    </lineage>
</organism>
<gene>
    <name evidence="1" type="ORF">EYH13_03770</name>
</gene>
<sequence>MLLVGLILGMGLPSVAALDLIGGTREYSHPYPTDVIPGDVIIGHSPVSDPFIPGYWTHTGLIAYYDEALGEWMIIEAWDDPSSVRIVTMSDFLKRYDEVAILRVRTTNDVRQRAIAFAMQQLGKPYDWLWFTKEVYGNSYYCSELVWASYLAAGGPDVDANPGFTWKYFWGVAPQEIYDDGDTYVVYQHHA</sequence>
<evidence type="ECO:0000313" key="2">
    <source>
        <dbReference type="Proteomes" id="UP000649326"/>
    </source>
</evidence>
<accession>A0A833DZ42</accession>
<evidence type="ECO:0000313" key="1">
    <source>
        <dbReference type="EMBL" id="HIP75252.1"/>
    </source>
</evidence>
<dbReference type="SUPFAM" id="SSF54001">
    <property type="entry name" value="Cysteine proteinases"/>
    <property type="match status" value="1"/>
</dbReference>
<name>A0A833DZ42_9EURY</name>
<protein>
    <recommendedName>
        <fullName evidence="3">Permuted papain-like amidase enzyme, YaeF/YiiX, C92 family</fullName>
    </recommendedName>
</protein>
<dbReference type="InterPro" id="IPR024453">
    <property type="entry name" value="Peptidase_C92"/>
</dbReference>
<dbReference type="Proteomes" id="UP000649326">
    <property type="component" value="Unassembled WGS sequence"/>
</dbReference>
<proteinExistence type="predicted"/>
<comment type="caution">
    <text evidence="1">The sequence shown here is derived from an EMBL/GenBank/DDBJ whole genome shotgun (WGS) entry which is preliminary data.</text>
</comment>
<dbReference type="Gene3D" id="3.90.1720.10">
    <property type="entry name" value="endopeptidase domain like (from Nostoc punctiforme)"/>
    <property type="match status" value="1"/>
</dbReference>